<protein>
    <submittedName>
        <fullName evidence="2">Uncharacterized protein</fullName>
    </submittedName>
</protein>
<feature type="region of interest" description="Disordered" evidence="1">
    <location>
        <begin position="721"/>
        <end position="749"/>
    </location>
</feature>
<evidence type="ECO:0000313" key="3">
    <source>
        <dbReference type="Proteomes" id="UP000036947"/>
    </source>
</evidence>
<dbReference type="AlphaFoldDB" id="A0A0L0NKJ7"/>
<organism evidence="2 3">
    <name type="scientific">Tolypocladium ophioglossoides (strain CBS 100239)</name>
    <name type="common">Snaketongue truffleclub</name>
    <name type="synonym">Elaphocordyceps ophioglossoides</name>
    <dbReference type="NCBI Taxonomy" id="1163406"/>
    <lineage>
        <taxon>Eukaryota</taxon>
        <taxon>Fungi</taxon>
        <taxon>Dikarya</taxon>
        <taxon>Ascomycota</taxon>
        <taxon>Pezizomycotina</taxon>
        <taxon>Sordariomycetes</taxon>
        <taxon>Hypocreomycetidae</taxon>
        <taxon>Hypocreales</taxon>
        <taxon>Ophiocordycipitaceae</taxon>
        <taxon>Tolypocladium</taxon>
    </lineage>
</organism>
<dbReference type="Proteomes" id="UP000036947">
    <property type="component" value="Unassembled WGS sequence"/>
</dbReference>
<dbReference type="EMBL" id="LFRF01000002">
    <property type="protein sequence ID" value="KND94651.1"/>
    <property type="molecule type" value="Genomic_DNA"/>
</dbReference>
<feature type="compositionally biased region" description="Basic residues" evidence="1">
    <location>
        <begin position="698"/>
        <end position="707"/>
    </location>
</feature>
<reference evidence="2 3" key="1">
    <citation type="journal article" date="2015" name="BMC Genomics">
        <title>The genome of the truffle-parasite Tolypocladium ophioglossoides and the evolution of antifungal peptaibiotics.</title>
        <authorList>
            <person name="Quandt C.A."/>
            <person name="Bushley K.E."/>
            <person name="Spatafora J.W."/>
        </authorList>
    </citation>
    <scope>NUCLEOTIDE SEQUENCE [LARGE SCALE GENOMIC DNA]</scope>
    <source>
        <strain evidence="2 3">CBS 100239</strain>
    </source>
</reference>
<proteinExistence type="predicted"/>
<comment type="caution">
    <text evidence="2">The sequence shown here is derived from an EMBL/GenBank/DDBJ whole genome shotgun (WGS) entry which is preliminary data.</text>
</comment>
<accession>A0A0L0NKJ7</accession>
<keyword evidence="3" id="KW-1185">Reference proteome</keyword>
<evidence type="ECO:0000313" key="2">
    <source>
        <dbReference type="EMBL" id="KND94651.1"/>
    </source>
</evidence>
<evidence type="ECO:0000256" key="1">
    <source>
        <dbReference type="SAM" id="MobiDB-lite"/>
    </source>
</evidence>
<sequence length="856" mass="95475">MSSHSPTRLESTVQHRSLLCVLLIQSSWYLVCSPSSRLHRPRFGNARLLRARVLGRRLAFAIPLLLRAPVPLRHHVLFRLDRLVPPLLHLLPSDHPPQALACLDQAVDADGVLRHLVVYVRVHPGRRVALQQVRLVELQQGQRHLEQERAAVVCAQHHVPDAEQRLGAQAVGEHGEEPLEGQRLELDRQRVQVRRQLWKHRGYILPKHLLVGPRRHQQVVIVPLRQDALDDRRQDPERVLGRRHDEQQVRRDEIHPLAIPDLLVAPRVRHQHLAQLLDAGPLPEEDVVRERPVDVHLYLTDHGRVILVAVLGNEVLVVSRIPQPVGAGAFRPNLCPVRHGNAAQDQALEFVPLGAPDLALVAQARDADHLAVRDPRLRQYHGWRLIARLCHGRRRRNGRFTLPPSLGPDLAQEVVPLDRLVPLQRVVHLAELLEKQPHRLRVLLDERPHRRIRVRGLRRLAVNGRRGARQGYEASTRRRDTWRLGWLALAAVTAPLAIRALQHLQCRCAHAWCVTEQLGGECRNLQVVLPPFRLALFRRSLLQAVGAPRPPVARGAPFGTGSLLQQVRRDARPAVHQHLGAAALVHVLRHLCRLALSLLAPLVVDEAEPVRQILAGGVVVVDARERRGLRLGGEDGIHLHGAVALLARRSEARRAASHVPPQLLGLRLGAGRGCLGSRSCSSHRHQRLGTTGNGHGTSRLHRSRARHRAWPRRFRTIRGAHSAAPGLGVTSRTGAAGNEPQRQASQRNRRFVLREIARADAGGAAGAPYRLRTGLWRRAEQVLLERRPAVHARVRPDNRRLADSVAVDAARATRPLCRTASPDVFLPSPHRAPVAGVCVGARRCAGGANRGACPIR</sequence>
<gene>
    <name evidence="2" type="ORF">TOPH_00759</name>
</gene>
<name>A0A0L0NKJ7_TOLOC</name>
<feature type="region of interest" description="Disordered" evidence="1">
    <location>
        <begin position="679"/>
        <end position="707"/>
    </location>
</feature>